<dbReference type="InterPro" id="IPR029069">
    <property type="entry name" value="HotDog_dom_sf"/>
</dbReference>
<keyword evidence="4" id="KW-1185">Reference proteome</keyword>
<evidence type="ECO:0000313" key="4">
    <source>
        <dbReference type="Proteomes" id="UP001501598"/>
    </source>
</evidence>
<protein>
    <recommendedName>
        <fullName evidence="2">Thioesterase domain-containing protein</fullName>
    </recommendedName>
</protein>
<evidence type="ECO:0000259" key="2">
    <source>
        <dbReference type="Pfam" id="PF03061"/>
    </source>
</evidence>
<evidence type="ECO:0000256" key="1">
    <source>
        <dbReference type="ARBA" id="ARBA00022801"/>
    </source>
</evidence>
<gene>
    <name evidence="3" type="ORF">GCM10023175_21700</name>
</gene>
<dbReference type="InterPro" id="IPR006683">
    <property type="entry name" value="Thioestr_dom"/>
</dbReference>
<name>A0ABP8RQE3_9PSEU</name>
<dbReference type="SUPFAM" id="SSF54637">
    <property type="entry name" value="Thioesterase/thiol ester dehydrase-isomerase"/>
    <property type="match status" value="1"/>
</dbReference>
<dbReference type="Gene3D" id="3.10.129.10">
    <property type="entry name" value="Hotdog Thioesterase"/>
    <property type="match status" value="1"/>
</dbReference>
<sequence length="166" mass="17441">MMPESIWPSAPAAVFPPPPVGGGDEDWLAWAATSPGSTALHIVPTRLDLDGVRLYVDESATPLNPNGAVHGGIVAAICDQAISLAIMRRMPGGRAIVTGTLNLEYLRPALPRLEVTAWVDRVARSLVFARAEIRSAGALTTLATGTFVPVEIPLWAPDDVDRGVGG</sequence>
<dbReference type="Proteomes" id="UP001501598">
    <property type="component" value="Unassembled WGS sequence"/>
</dbReference>
<dbReference type="CDD" id="cd03443">
    <property type="entry name" value="PaaI_thioesterase"/>
    <property type="match status" value="1"/>
</dbReference>
<comment type="caution">
    <text evidence="3">The sequence shown here is derived from an EMBL/GenBank/DDBJ whole genome shotgun (WGS) entry which is preliminary data.</text>
</comment>
<dbReference type="EMBL" id="BAABGT010000029">
    <property type="protein sequence ID" value="GAA4544106.1"/>
    <property type="molecule type" value="Genomic_DNA"/>
</dbReference>
<feature type="domain" description="Thioesterase" evidence="2">
    <location>
        <begin position="66"/>
        <end position="136"/>
    </location>
</feature>
<dbReference type="NCBIfam" id="TIGR00369">
    <property type="entry name" value="unchar_dom_1"/>
    <property type="match status" value="1"/>
</dbReference>
<dbReference type="Pfam" id="PF03061">
    <property type="entry name" value="4HBT"/>
    <property type="match status" value="1"/>
</dbReference>
<accession>A0ABP8RQE3</accession>
<proteinExistence type="predicted"/>
<organism evidence="3 4">
    <name type="scientific">Pseudonocardia xishanensis</name>
    <dbReference type="NCBI Taxonomy" id="630995"/>
    <lineage>
        <taxon>Bacteria</taxon>
        <taxon>Bacillati</taxon>
        <taxon>Actinomycetota</taxon>
        <taxon>Actinomycetes</taxon>
        <taxon>Pseudonocardiales</taxon>
        <taxon>Pseudonocardiaceae</taxon>
        <taxon>Pseudonocardia</taxon>
    </lineage>
</organism>
<keyword evidence="1" id="KW-0378">Hydrolase</keyword>
<dbReference type="InterPro" id="IPR003736">
    <property type="entry name" value="PAAI_dom"/>
</dbReference>
<reference evidence="4" key="1">
    <citation type="journal article" date="2019" name="Int. J. Syst. Evol. Microbiol.">
        <title>The Global Catalogue of Microorganisms (GCM) 10K type strain sequencing project: providing services to taxonomists for standard genome sequencing and annotation.</title>
        <authorList>
            <consortium name="The Broad Institute Genomics Platform"/>
            <consortium name="The Broad Institute Genome Sequencing Center for Infectious Disease"/>
            <person name="Wu L."/>
            <person name="Ma J."/>
        </authorList>
    </citation>
    <scope>NUCLEOTIDE SEQUENCE [LARGE SCALE GENOMIC DNA]</scope>
    <source>
        <strain evidence="4">JCM 17906</strain>
    </source>
</reference>
<evidence type="ECO:0000313" key="3">
    <source>
        <dbReference type="EMBL" id="GAA4544106.1"/>
    </source>
</evidence>